<evidence type="ECO:0000256" key="1">
    <source>
        <dbReference type="SAM" id="MobiDB-lite"/>
    </source>
</evidence>
<dbReference type="AlphaFoldDB" id="A0A5Q2MKC5"/>
<feature type="transmembrane region" description="Helical" evidence="2">
    <location>
        <begin position="166"/>
        <end position="184"/>
    </location>
</feature>
<evidence type="ECO:0000313" key="3">
    <source>
        <dbReference type="EMBL" id="QGG42211.1"/>
    </source>
</evidence>
<keyword evidence="2" id="KW-0472">Membrane</keyword>
<feature type="compositionally biased region" description="Acidic residues" evidence="1">
    <location>
        <begin position="57"/>
        <end position="67"/>
    </location>
</feature>
<dbReference type="InterPro" id="IPR007391">
    <property type="entry name" value="Vancomycin_resist_VanW"/>
</dbReference>
<keyword evidence="2" id="KW-1133">Transmembrane helix</keyword>
<organism evidence="3 4">
    <name type="scientific">Aeromicrobium yanjiei</name>
    <dbReference type="NCBI Taxonomy" id="2662028"/>
    <lineage>
        <taxon>Bacteria</taxon>
        <taxon>Bacillati</taxon>
        <taxon>Actinomycetota</taxon>
        <taxon>Actinomycetes</taxon>
        <taxon>Propionibacteriales</taxon>
        <taxon>Nocardioidaceae</taxon>
        <taxon>Aeromicrobium</taxon>
    </lineage>
</organism>
<protein>
    <submittedName>
        <fullName evidence="3">Uncharacterized protein</fullName>
    </submittedName>
</protein>
<feature type="region of interest" description="Disordered" evidence="1">
    <location>
        <begin position="656"/>
        <end position="678"/>
    </location>
</feature>
<evidence type="ECO:0000313" key="4">
    <source>
        <dbReference type="Proteomes" id="UP000392064"/>
    </source>
</evidence>
<dbReference type="EMBL" id="CP045737">
    <property type="protein sequence ID" value="QGG42211.1"/>
    <property type="molecule type" value="Genomic_DNA"/>
</dbReference>
<name>A0A5Q2MKC5_9ACTN</name>
<dbReference type="KEGG" id="aef:GEV26_13000"/>
<evidence type="ECO:0000256" key="2">
    <source>
        <dbReference type="SAM" id="Phobius"/>
    </source>
</evidence>
<sequence length="724" mass="78192">MTDRPDPTPDESRTDAEESRTGAGESRTGADESRTDAGESRTDAEESRTDAEPGLVVEDDELDLGPEEDQRPEPAVADDDDEDPEPDDAFTDDEVEDVLGNGDDPVGPEEDEDEPEPAYEPRPAHQPDDVVIPAGAFPNEVDEPDQHAEPPAPPPQKPRRHWLRNTLLLLVALVGAAYVAGYFLTGTRMPANATIGGVDVSGKSPSAARTLVDRELSPNADREIELTHGKKDFQIAPKDAGLTLDVEGSVEVAGGRRSWDPRDMVALFAGEHATAPVLYVDDAALDSAIGTISESVDKDVVEPQITFPEGKPVARKPKAGLVVSKSDTAEAIRATYLVSDEPIAVPTVEVEPSVDAEALDEAMGTVAKTVVSGPVTLSVGDKDVELPVTAYAPALVIRVEENQLTPHIDAKKLAKPLTASTTGIGKKAVDATVRIQNGKPVVVPGKEGLGLQPKEMATKLVPALTKTGDARRVKIEAKVVQPLFTTKDAKALKITEKVGEFTTEFPYAEYRNINQGRAAELIDGTIIKPGETFSFNDVVGERTEANGFVNGTVINGGVFREELGGGVSQVATTMYNAAFFGGMDDVEHHPHAFYIDRYPVGREATVYFGSLDLRWKNPTKYGVLVRSYVDKSTPSSPGKMHVELWSTKVWDKIEAGKSERRNGRSPGTQYDDTDRCVPQGPVEGFDIDIYRTFFRDGKKVKTETDTAKYQAADRVVCGKKPKDD</sequence>
<feature type="region of interest" description="Disordered" evidence="1">
    <location>
        <begin position="1"/>
        <end position="159"/>
    </location>
</feature>
<dbReference type="InterPro" id="IPR052913">
    <property type="entry name" value="Glycopeptide_resist_protein"/>
</dbReference>
<dbReference type="PANTHER" id="PTHR35788">
    <property type="entry name" value="EXPORTED PROTEIN-RELATED"/>
    <property type="match status" value="1"/>
</dbReference>
<reference evidence="3 4" key="1">
    <citation type="submission" date="2019-11" db="EMBL/GenBank/DDBJ databases">
        <authorList>
            <person name="Li J."/>
        </authorList>
    </citation>
    <scope>NUCLEOTIDE SEQUENCE [LARGE SCALE GENOMIC DNA]</scope>
    <source>
        <strain evidence="3 4">MF47</strain>
    </source>
</reference>
<keyword evidence="4" id="KW-1185">Reference proteome</keyword>
<dbReference type="Pfam" id="PF04294">
    <property type="entry name" value="VanW"/>
    <property type="match status" value="1"/>
</dbReference>
<proteinExistence type="predicted"/>
<feature type="compositionally biased region" description="Acidic residues" evidence="1">
    <location>
        <begin position="76"/>
        <end position="97"/>
    </location>
</feature>
<feature type="compositionally biased region" description="Basic and acidic residues" evidence="1">
    <location>
        <begin position="1"/>
        <end position="20"/>
    </location>
</feature>
<keyword evidence="2" id="KW-0812">Transmembrane</keyword>
<feature type="compositionally biased region" description="Acidic residues" evidence="1">
    <location>
        <begin position="106"/>
        <end position="117"/>
    </location>
</feature>
<dbReference type="PANTHER" id="PTHR35788:SF1">
    <property type="entry name" value="EXPORTED PROTEIN"/>
    <property type="match status" value="1"/>
</dbReference>
<accession>A0A5Q2MKC5</accession>
<dbReference type="RefSeq" id="WP_153653671.1">
    <property type="nucleotide sequence ID" value="NZ_CP045737.1"/>
</dbReference>
<feature type="compositionally biased region" description="Basic and acidic residues" evidence="1">
    <location>
        <begin position="28"/>
        <end position="51"/>
    </location>
</feature>
<gene>
    <name evidence="3" type="ORF">GEV26_13000</name>
</gene>
<dbReference type="Proteomes" id="UP000392064">
    <property type="component" value="Chromosome"/>
</dbReference>